<dbReference type="PIRSF" id="PIRSF000524">
    <property type="entry name" value="SPT"/>
    <property type="match status" value="1"/>
</dbReference>
<evidence type="ECO:0000256" key="2">
    <source>
        <dbReference type="ARBA" id="ARBA00022576"/>
    </source>
</evidence>
<evidence type="ECO:0000256" key="4">
    <source>
        <dbReference type="ARBA" id="ARBA00022898"/>
    </source>
</evidence>
<dbReference type="EMBL" id="FPHI01000008">
    <property type="protein sequence ID" value="SFV54360.1"/>
    <property type="molecule type" value="Genomic_DNA"/>
</dbReference>
<dbReference type="Pfam" id="PF00266">
    <property type="entry name" value="Aminotran_5"/>
    <property type="match status" value="1"/>
</dbReference>
<keyword evidence="3 6" id="KW-0808">Transferase</keyword>
<reference evidence="6" key="1">
    <citation type="submission" date="2016-10" db="EMBL/GenBank/DDBJ databases">
        <authorList>
            <person name="de Groot N.N."/>
        </authorList>
    </citation>
    <scope>NUCLEOTIDE SEQUENCE</scope>
</reference>
<keyword evidence="2 6" id="KW-0032">Aminotransferase</keyword>
<dbReference type="PROSITE" id="PS00595">
    <property type="entry name" value="AA_TRANSFER_CLASS_5"/>
    <property type="match status" value="1"/>
</dbReference>
<evidence type="ECO:0000259" key="5">
    <source>
        <dbReference type="Pfam" id="PF00266"/>
    </source>
</evidence>
<feature type="domain" description="Aminotransferase class V" evidence="5">
    <location>
        <begin position="22"/>
        <end position="313"/>
    </location>
</feature>
<organism evidence="6">
    <name type="scientific">hydrothermal vent metagenome</name>
    <dbReference type="NCBI Taxonomy" id="652676"/>
    <lineage>
        <taxon>unclassified sequences</taxon>
        <taxon>metagenomes</taxon>
        <taxon>ecological metagenomes</taxon>
    </lineage>
</organism>
<dbReference type="InterPro" id="IPR024169">
    <property type="entry name" value="SP_NH2Trfase/AEP_transaminase"/>
</dbReference>
<keyword evidence="4" id="KW-0663">Pyridoxal phosphate</keyword>
<name>A0A1W1BLB3_9ZZZZ</name>
<dbReference type="SUPFAM" id="SSF53383">
    <property type="entry name" value="PLP-dependent transferases"/>
    <property type="match status" value="1"/>
</dbReference>
<comment type="cofactor">
    <cofactor evidence="1">
        <name>pyridoxal 5'-phosphate</name>
        <dbReference type="ChEBI" id="CHEBI:597326"/>
    </cofactor>
</comment>
<dbReference type="Gene3D" id="3.90.1150.10">
    <property type="entry name" value="Aspartate Aminotransferase, domain 1"/>
    <property type="match status" value="1"/>
</dbReference>
<dbReference type="GO" id="GO:0004648">
    <property type="term" value="F:O-phospho-L-serine:2-oxoglutarate aminotransferase activity"/>
    <property type="evidence" value="ECO:0007669"/>
    <property type="project" value="UniProtKB-EC"/>
</dbReference>
<dbReference type="InterPro" id="IPR020578">
    <property type="entry name" value="Aminotrans_V_PyrdxlP_BS"/>
</dbReference>
<evidence type="ECO:0000256" key="1">
    <source>
        <dbReference type="ARBA" id="ARBA00001933"/>
    </source>
</evidence>
<dbReference type="PANTHER" id="PTHR42778:SF1">
    <property type="entry name" value="2-AMINOETHYLPHOSPHONATE--PYRUVATE TRANSAMINASE"/>
    <property type="match status" value="1"/>
</dbReference>
<dbReference type="InterPro" id="IPR015424">
    <property type="entry name" value="PyrdxlP-dep_Trfase"/>
</dbReference>
<protein>
    <submittedName>
        <fullName evidence="6">Phosphoserine aminotransferase</fullName>
        <ecNumber evidence="6">2.6.1.52</ecNumber>
    </submittedName>
</protein>
<evidence type="ECO:0000313" key="6">
    <source>
        <dbReference type="EMBL" id="SFV54360.1"/>
    </source>
</evidence>
<gene>
    <name evidence="6" type="ORF">MNB_SV-3-4</name>
</gene>
<dbReference type="AlphaFoldDB" id="A0A1W1BLB3"/>
<dbReference type="EC" id="2.6.1.52" evidence="6"/>
<sequence>MLLFTPGPTPVPESVRLAMATPTLHHRTPEFEAIFKETRELLFKLFATDEVIMLASTGTGAMEAAVTNLCHDTLLSVNSGKFGERFGKIALAHGLKNVEIKHEWDTPATVEEVVEAVKANPSVDAIAIQISESAGGLRHPVEEIAAALKAINPSIMIIADGITAVGVERIDVVNIDCLIAGSQKALMLPPGLAILGLSNAAIEKTGAGKGYYLNLASEIKKQRLNTTAYTAATTLIIGLRAVLQEIEANGGIGKLFCDTARRAKATRFALEALGLHSYPASPACSMTTIDDENAKEIRDLLKTDFGVNVAGGQDHLKGLIFRINQMGLIEPYEMVAAVTAVELALAKLGRRDFDGTASRVFHEEYFKSILKKEEN</sequence>
<proteinExistence type="predicted"/>
<dbReference type="InterPro" id="IPR015421">
    <property type="entry name" value="PyrdxlP-dep_Trfase_major"/>
</dbReference>
<evidence type="ECO:0000256" key="3">
    <source>
        <dbReference type="ARBA" id="ARBA00022679"/>
    </source>
</evidence>
<dbReference type="InterPro" id="IPR000192">
    <property type="entry name" value="Aminotrans_V_dom"/>
</dbReference>
<dbReference type="InterPro" id="IPR015422">
    <property type="entry name" value="PyrdxlP-dep_Trfase_small"/>
</dbReference>
<dbReference type="PANTHER" id="PTHR42778">
    <property type="entry name" value="2-AMINOETHYLPHOSPHONATE--PYRUVATE TRANSAMINASE"/>
    <property type="match status" value="1"/>
</dbReference>
<accession>A0A1W1BLB3</accession>
<dbReference type="Gene3D" id="3.40.640.10">
    <property type="entry name" value="Type I PLP-dependent aspartate aminotransferase-like (Major domain)"/>
    <property type="match status" value="1"/>
</dbReference>